<dbReference type="RefSeq" id="WP_406765655.1">
    <property type="nucleotide sequence ID" value="NZ_JBJHZY010000002.1"/>
</dbReference>
<dbReference type="EMBL" id="JBJHZY010000002">
    <property type="protein sequence ID" value="MFL0269036.1"/>
    <property type="molecule type" value="Genomic_DNA"/>
</dbReference>
<gene>
    <name evidence="3" type="ORF">ACJDUH_13135</name>
</gene>
<evidence type="ECO:0000313" key="4">
    <source>
        <dbReference type="Proteomes" id="UP001623661"/>
    </source>
</evidence>
<protein>
    <submittedName>
        <fullName evidence="3">CPBP family intramembrane glutamic endopeptidase</fullName>
        <ecNumber evidence="3">3.4.-.-</ecNumber>
    </submittedName>
</protein>
<dbReference type="InterPro" id="IPR052710">
    <property type="entry name" value="CAAX_protease"/>
</dbReference>
<sequence>MKVESVDNRFKLSLIGAFGIILIYYVLIAGIFNIPFAIISELNYFKSQEVLQAVVMFLGSLISYVITIKLILRKIRKKNKNNFKISFIDKLNFKIILCTLLLIIGYYLWFQNSFGILIQRIPLPQFIESAFETLAVNEYSLIATVVIIAPIFEEIIMRGIILEGFLNKYKPVTAIILSALLFGFIHLNIPQFINTTIIGIILALIYYKTRSLILCICAHALNNTIALFSGYLTFKFNIFIIFLGMIIFITAGSYLLKYFDEYLNEKGINVEEI</sequence>
<keyword evidence="4" id="KW-1185">Reference proteome</keyword>
<feature type="transmembrane region" description="Helical" evidence="1">
    <location>
        <begin position="169"/>
        <end position="185"/>
    </location>
</feature>
<dbReference type="PANTHER" id="PTHR36435">
    <property type="entry name" value="SLR1288 PROTEIN"/>
    <property type="match status" value="1"/>
</dbReference>
<dbReference type="PANTHER" id="PTHR36435:SF1">
    <property type="entry name" value="CAAX AMINO TERMINAL PROTEASE FAMILY PROTEIN"/>
    <property type="match status" value="1"/>
</dbReference>
<keyword evidence="3" id="KW-0378">Hydrolase</keyword>
<feature type="transmembrane region" description="Helical" evidence="1">
    <location>
        <begin position="93"/>
        <end position="110"/>
    </location>
</feature>
<dbReference type="GO" id="GO:0016787">
    <property type="term" value="F:hydrolase activity"/>
    <property type="evidence" value="ECO:0007669"/>
    <property type="project" value="UniProtKB-KW"/>
</dbReference>
<dbReference type="EC" id="3.4.-.-" evidence="3"/>
<feature type="transmembrane region" description="Helical" evidence="1">
    <location>
        <begin position="12"/>
        <end position="38"/>
    </location>
</feature>
<accession>A0ABW8TWW2</accession>
<evidence type="ECO:0000259" key="2">
    <source>
        <dbReference type="Pfam" id="PF02517"/>
    </source>
</evidence>
<keyword evidence="1" id="KW-0472">Membrane</keyword>
<dbReference type="InterPro" id="IPR003675">
    <property type="entry name" value="Rce1/LyrA-like_dom"/>
</dbReference>
<feature type="transmembrane region" description="Helical" evidence="1">
    <location>
        <begin position="50"/>
        <end position="72"/>
    </location>
</feature>
<keyword evidence="1" id="KW-1133">Transmembrane helix</keyword>
<comment type="caution">
    <text evidence="3">The sequence shown here is derived from an EMBL/GenBank/DDBJ whole genome shotgun (WGS) entry which is preliminary data.</text>
</comment>
<keyword evidence="1" id="KW-0812">Transmembrane</keyword>
<dbReference type="Proteomes" id="UP001623661">
    <property type="component" value="Unassembled WGS sequence"/>
</dbReference>
<evidence type="ECO:0000313" key="3">
    <source>
        <dbReference type="EMBL" id="MFL0269036.1"/>
    </source>
</evidence>
<feature type="domain" description="CAAX prenyl protease 2/Lysostaphin resistance protein A-like" evidence="2">
    <location>
        <begin position="139"/>
        <end position="225"/>
    </location>
</feature>
<feature type="transmembrane region" description="Helical" evidence="1">
    <location>
        <begin position="191"/>
        <end position="207"/>
    </location>
</feature>
<proteinExistence type="predicted"/>
<dbReference type="Pfam" id="PF02517">
    <property type="entry name" value="Rce1-like"/>
    <property type="match status" value="1"/>
</dbReference>
<feature type="transmembrane region" description="Helical" evidence="1">
    <location>
        <begin position="139"/>
        <end position="157"/>
    </location>
</feature>
<name>A0ABW8TWW2_9CLOT</name>
<organism evidence="3 4">
    <name type="scientific">Candidatus Clostridium radicumherbarum</name>
    <dbReference type="NCBI Taxonomy" id="3381662"/>
    <lineage>
        <taxon>Bacteria</taxon>
        <taxon>Bacillati</taxon>
        <taxon>Bacillota</taxon>
        <taxon>Clostridia</taxon>
        <taxon>Eubacteriales</taxon>
        <taxon>Clostridiaceae</taxon>
        <taxon>Clostridium</taxon>
    </lineage>
</organism>
<reference evidence="3 4" key="1">
    <citation type="submission" date="2024-11" db="EMBL/GenBank/DDBJ databases">
        <authorList>
            <person name="Heng Y.C."/>
            <person name="Lim A.C.H."/>
            <person name="Lee J.K.Y."/>
            <person name="Kittelmann S."/>
        </authorList>
    </citation>
    <scope>NUCLEOTIDE SEQUENCE [LARGE SCALE GENOMIC DNA]</scope>
    <source>
        <strain evidence="3 4">WILCCON 0202</strain>
    </source>
</reference>
<feature type="transmembrane region" description="Helical" evidence="1">
    <location>
        <begin position="238"/>
        <end position="256"/>
    </location>
</feature>
<evidence type="ECO:0000256" key="1">
    <source>
        <dbReference type="SAM" id="Phobius"/>
    </source>
</evidence>